<comment type="caution">
    <text evidence="4">The sequence shown here is derived from an EMBL/GenBank/DDBJ whole genome shotgun (WGS) entry which is preliminary data.</text>
</comment>
<keyword evidence="3" id="KW-0732">Signal</keyword>
<dbReference type="PROSITE" id="PS50012">
    <property type="entry name" value="RCC1_3"/>
    <property type="match status" value="1"/>
</dbReference>
<evidence type="ECO:0000313" key="5">
    <source>
        <dbReference type="Proteomes" id="UP000578352"/>
    </source>
</evidence>
<dbReference type="InterPro" id="IPR051210">
    <property type="entry name" value="Ub_ligase/GEF_domain"/>
</dbReference>
<dbReference type="InterPro" id="IPR006311">
    <property type="entry name" value="TAT_signal"/>
</dbReference>
<dbReference type="EMBL" id="JACCFL010000001">
    <property type="protein sequence ID" value="NYJ25120.1"/>
    <property type="molecule type" value="Genomic_DNA"/>
</dbReference>
<dbReference type="PROSITE" id="PS51318">
    <property type="entry name" value="TAT"/>
    <property type="match status" value="1"/>
</dbReference>
<organism evidence="4 5">
    <name type="scientific">Leifsonia shinshuensis</name>
    <dbReference type="NCBI Taxonomy" id="150026"/>
    <lineage>
        <taxon>Bacteria</taxon>
        <taxon>Bacillati</taxon>
        <taxon>Actinomycetota</taxon>
        <taxon>Actinomycetes</taxon>
        <taxon>Micrococcales</taxon>
        <taxon>Microbacteriaceae</taxon>
        <taxon>Leifsonia</taxon>
    </lineage>
</organism>
<dbReference type="Gene3D" id="2.130.10.30">
    <property type="entry name" value="Regulator of chromosome condensation 1/beta-lactamase-inhibitor protein II"/>
    <property type="match status" value="2"/>
</dbReference>
<evidence type="ECO:0000256" key="1">
    <source>
        <dbReference type="ARBA" id="ARBA00022737"/>
    </source>
</evidence>
<dbReference type="SUPFAM" id="SSF50985">
    <property type="entry name" value="RCC1/BLIP-II"/>
    <property type="match status" value="2"/>
</dbReference>
<dbReference type="RefSeq" id="WP_179607712.1">
    <property type="nucleotide sequence ID" value="NZ_BAABEH010000001.1"/>
</dbReference>
<accession>A0A853D273</accession>
<evidence type="ECO:0000256" key="2">
    <source>
        <dbReference type="SAM" id="MobiDB-lite"/>
    </source>
</evidence>
<proteinExistence type="predicted"/>
<dbReference type="Proteomes" id="UP000578352">
    <property type="component" value="Unassembled WGS sequence"/>
</dbReference>
<evidence type="ECO:0000313" key="4">
    <source>
        <dbReference type="EMBL" id="NYJ25120.1"/>
    </source>
</evidence>
<dbReference type="PANTHER" id="PTHR22870:SF408">
    <property type="entry name" value="OS09G0560450 PROTEIN"/>
    <property type="match status" value="1"/>
</dbReference>
<dbReference type="InterPro" id="IPR009091">
    <property type="entry name" value="RCC1/BLIP-II"/>
</dbReference>
<evidence type="ECO:0000256" key="3">
    <source>
        <dbReference type="SAM" id="SignalP"/>
    </source>
</evidence>
<sequence length="544" mass="55888">MNDTPETEPARSDHLVSRRTVAKTAAWAAPAILATVSSPAFAASSSPAALAVSFDKALYTVAPSESLPAGGVVVTVVDAGGPVANARVTVTIAQIDDVGGPGADDGVDGPGVEDPGEGVSGLERPTARFAAGTTFVGVTSPTGVLVLPLITAGAWQGALNVTAETTVAGVPASAAAVLRVFRDAAIVSWGYNYLGVLGAGIAAGDAVVPLGTTIPDIAGLTLGRSAGVSQFALDRSTGRIWGWGYGVPGIPGNSVVNPEPVSVGTFPGAVDVVSGYYAHYALMSDGRVLSWGYRAYAMLGDGDTADQGGYKRTPSEVKFPAEAGKIVKVAAALWNVYALDENGAVWSWGDIAFEARGDGLGVRTWVPTRVQLPEGRRATDVSAHFYGGHVIMEDRTVWGWGCGLYDMLGVPSIAARAAVLQVPGIADAQSLFGGWYNSAVVLGDGSLRTWGTSDYAANGQGVSGGYPVGVFDNGLTGVKKVVFNAHSGLALKNDGSVWHWGYNGSGENGNGNRVSPVLRPKRVEGLVGIRDIGTTQYSYFASTR</sequence>
<dbReference type="PANTHER" id="PTHR22870">
    <property type="entry name" value="REGULATOR OF CHROMOSOME CONDENSATION"/>
    <property type="match status" value="1"/>
</dbReference>
<feature type="signal peptide" evidence="3">
    <location>
        <begin position="1"/>
        <end position="42"/>
    </location>
</feature>
<dbReference type="InterPro" id="IPR000408">
    <property type="entry name" value="Reg_chr_condens"/>
</dbReference>
<gene>
    <name evidence="4" type="ORF">HNR13_003407</name>
</gene>
<feature type="chain" id="PRO_5033064305" evidence="3">
    <location>
        <begin position="43"/>
        <end position="544"/>
    </location>
</feature>
<keyword evidence="1" id="KW-0677">Repeat</keyword>
<protein>
    <submittedName>
        <fullName evidence="4">Alpha-tubulin suppressor-like RCC1 family protein</fullName>
    </submittedName>
</protein>
<dbReference type="Pfam" id="PF00415">
    <property type="entry name" value="RCC1"/>
    <property type="match status" value="1"/>
</dbReference>
<reference evidence="4 5" key="1">
    <citation type="submission" date="2020-07" db="EMBL/GenBank/DDBJ databases">
        <title>Sequencing the genomes of 1000 actinobacteria strains.</title>
        <authorList>
            <person name="Klenk H.-P."/>
        </authorList>
    </citation>
    <scope>NUCLEOTIDE SEQUENCE [LARGE SCALE GENOMIC DNA]</scope>
    <source>
        <strain evidence="4 5">DSM 15165</strain>
    </source>
</reference>
<dbReference type="AlphaFoldDB" id="A0A853D273"/>
<feature type="region of interest" description="Disordered" evidence="2">
    <location>
        <begin position="99"/>
        <end position="118"/>
    </location>
</feature>
<name>A0A853D273_9MICO</name>